<proteinExistence type="predicted"/>
<dbReference type="Proteomes" id="UP000204584">
    <property type="component" value="Segment"/>
</dbReference>
<sequence length="510" mass="55728">MMQDQHAQGTKRRAPSVRPEVAAAVGLCGQPSGSLSVAQSERLGDVAALLGVPPATNDPCAALPFLLGDEWTDALAVSDTLVEEEAQRERGRVALYEMRRARARRGFYGTPAQRITPTTLWRDLTPELRIEVVERLADADARTILALYETNAEARAIVDRLKRDALAVDPRGTLVYDRVPLIDYARLAVALGKNDPTRLFLASALCSLRSLADLQVDNLNAMEQVLGYPRTFANLDAVIEMPPPSMTRTSTDRLIYSASIAAGLPFDQLTEAPAEYWETLARGMGPDADLQAALSGPLADDLPGVVEQWRDWTVGAQDLLLTNDNIPRTPIGARYRQILGWSGFSEAVLAYLLETGYAPLRLRPDGPAPDRYTYMRMRWLGMVGRDDVAAAFGRALSDPTLAEWMQWGESAVEATAALQEAIDNDNNGDRDSTHDLLETIAQEAVLYPASRACAVAQQRSRLALAPLENLLAQSDLWLVPVSRDFVGVLGDLRMPAVDEALAMVQRAPLS</sequence>
<dbReference type="RefSeq" id="YP_008436518.1">
    <property type="nucleotide sequence ID" value="NC_022098.1"/>
</dbReference>
<dbReference type="EMBL" id="KC977571">
    <property type="protein sequence ID" value="AGO83456.1"/>
    <property type="molecule type" value="Genomic_DNA"/>
</dbReference>
<organism evidence="1 2">
    <name type="scientific">Pandoravirus salinus</name>
    <dbReference type="NCBI Taxonomy" id="1349410"/>
    <lineage>
        <taxon>Viruses</taxon>
        <taxon>Pandoravirus</taxon>
    </lineage>
</organism>
<evidence type="ECO:0000313" key="1">
    <source>
        <dbReference type="EMBL" id="AGO83456.1"/>
    </source>
</evidence>
<gene>
    <name evidence="1" type="ORF">psal_cds_57</name>
</gene>
<dbReference type="KEGG" id="vg:16605243"/>
<protein>
    <submittedName>
        <fullName evidence="1">Uncharacterized protein</fullName>
    </submittedName>
</protein>
<name>S4VVL6_9VIRU</name>
<evidence type="ECO:0000313" key="2">
    <source>
        <dbReference type="Proteomes" id="UP000204584"/>
    </source>
</evidence>
<dbReference type="GeneID" id="16605243"/>
<reference evidence="1 2" key="1">
    <citation type="journal article" date="2013" name="Science">
        <title>Pandoraviruses: amoeba viruses with genomes up to 2.5 Mb reaching that of parasitic eukaryotes.</title>
        <authorList>
            <person name="Philippe N."/>
            <person name="Legendre M."/>
            <person name="Doutre G."/>
            <person name="Coute Y."/>
            <person name="Poirot O."/>
            <person name="Lescot M."/>
            <person name="Arslan D."/>
            <person name="Seltzer V."/>
            <person name="Bertaux L."/>
            <person name="Bruley C."/>
            <person name="Garin J."/>
            <person name="Claverie J.M."/>
            <person name="Abergel C."/>
        </authorList>
    </citation>
    <scope>NUCLEOTIDE SEQUENCE [LARGE SCALE GENOMIC DNA]</scope>
</reference>
<keyword evidence="2" id="KW-1185">Reference proteome</keyword>
<accession>S4VVL6</accession>